<reference evidence="2" key="1">
    <citation type="submission" date="2020-08" db="EMBL/GenBank/DDBJ databases">
        <title>Plant Genome Project.</title>
        <authorList>
            <person name="Zhang R.-G."/>
        </authorList>
    </citation>
    <scope>NUCLEOTIDE SEQUENCE</scope>
    <source>
        <strain evidence="2">WSP0</strain>
        <tissue evidence="2">Leaf</tissue>
    </source>
</reference>
<sequence length="147" mass="16430">MPQPMTLTWHGPHVSFNFKKKKKTLSSSSTNPQIQPTSTAPLSLPSRDHHSTTKLHRFTPHPETLFRPPDRCPTAAKLFVHGVISSSTAFLRLYVALLGTLGISLVMEQEQGNKNQNQTHKAVDAHLYFDISLKKSDSSKQPLLFNS</sequence>
<gene>
    <name evidence="2" type="ORF">RHGRI_022161</name>
</gene>
<evidence type="ECO:0000313" key="3">
    <source>
        <dbReference type="Proteomes" id="UP000823749"/>
    </source>
</evidence>
<proteinExistence type="predicted"/>
<keyword evidence="3" id="KW-1185">Reference proteome</keyword>
<evidence type="ECO:0000313" key="2">
    <source>
        <dbReference type="EMBL" id="KAG5542524.1"/>
    </source>
</evidence>
<organism evidence="2 3">
    <name type="scientific">Rhododendron griersonianum</name>
    <dbReference type="NCBI Taxonomy" id="479676"/>
    <lineage>
        <taxon>Eukaryota</taxon>
        <taxon>Viridiplantae</taxon>
        <taxon>Streptophyta</taxon>
        <taxon>Embryophyta</taxon>
        <taxon>Tracheophyta</taxon>
        <taxon>Spermatophyta</taxon>
        <taxon>Magnoliopsida</taxon>
        <taxon>eudicotyledons</taxon>
        <taxon>Gunneridae</taxon>
        <taxon>Pentapetalae</taxon>
        <taxon>asterids</taxon>
        <taxon>Ericales</taxon>
        <taxon>Ericaceae</taxon>
        <taxon>Ericoideae</taxon>
        <taxon>Rhodoreae</taxon>
        <taxon>Rhododendron</taxon>
    </lineage>
</organism>
<protein>
    <submittedName>
        <fullName evidence="2">Uncharacterized protein</fullName>
    </submittedName>
</protein>
<dbReference type="Proteomes" id="UP000823749">
    <property type="component" value="Chromosome 7"/>
</dbReference>
<dbReference type="EMBL" id="JACTNZ010000007">
    <property type="protein sequence ID" value="KAG5542524.1"/>
    <property type="molecule type" value="Genomic_DNA"/>
</dbReference>
<accession>A0AAV6JT87</accession>
<comment type="caution">
    <text evidence="2">The sequence shown here is derived from an EMBL/GenBank/DDBJ whole genome shotgun (WGS) entry which is preliminary data.</text>
</comment>
<feature type="compositionally biased region" description="Polar residues" evidence="1">
    <location>
        <begin position="32"/>
        <end position="41"/>
    </location>
</feature>
<dbReference type="AlphaFoldDB" id="A0AAV6JT87"/>
<feature type="region of interest" description="Disordered" evidence="1">
    <location>
        <begin position="21"/>
        <end position="51"/>
    </location>
</feature>
<evidence type="ECO:0000256" key="1">
    <source>
        <dbReference type="SAM" id="MobiDB-lite"/>
    </source>
</evidence>
<name>A0AAV6JT87_9ERIC</name>